<dbReference type="PANTHER" id="PTHR22749">
    <property type="entry name" value="RIBOFLAVIN KINASE/FMN ADENYLYLTRANSFERASE"/>
    <property type="match status" value="1"/>
</dbReference>
<gene>
    <name evidence="13" type="ORF">SE17_43795</name>
</gene>
<keyword evidence="9" id="KW-0274">FAD</keyword>
<keyword evidence="4" id="KW-0285">Flavoprotein</keyword>
<comment type="caution">
    <text evidence="13">The sequence shown here is derived from an EMBL/GenBank/DDBJ whole genome shotgun (WGS) entry which is preliminary data.</text>
</comment>
<evidence type="ECO:0000259" key="12">
    <source>
        <dbReference type="Pfam" id="PF06574"/>
    </source>
</evidence>
<dbReference type="GO" id="GO:0003919">
    <property type="term" value="F:FMN adenylyltransferase activity"/>
    <property type="evidence" value="ECO:0007669"/>
    <property type="project" value="UniProtKB-EC"/>
</dbReference>
<reference evidence="13 14" key="1">
    <citation type="submission" date="2015-09" db="EMBL/GenBank/DDBJ databases">
        <title>Draft genome sequence of Kouleothrix aurantiaca JCM 19913.</title>
        <authorList>
            <person name="Hemp J."/>
        </authorList>
    </citation>
    <scope>NUCLEOTIDE SEQUENCE [LARGE SCALE GENOMIC DNA]</scope>
    <source>
        <strain evidence="13 14">COM-B</strain>
    </source>
</reference>
<keyword evidence="6" id="KW-0808">Transferase</keyword>
<evidence type="ECO:0000256" key="10">
    <source>
        <dbReference type="ARBA" id="ARBA00022840"/>
    </source>
</evidence>
<dbReference type="EC" id="2.7.7.2" evidence="3"/>
<dbReference type="Pfam" id="PF06574">
    <property type="entry name" value="FAD_syn"/>
    <property type="match status" value="1"/>
</dbReference>
<dbReference type="PATRIC" id="fig|186479.3.peg.7584"/>
<dbReference type="InterPro" id="IPR015864">
    <property type="entry name" value="FAD_synthase"/>
</dbReference>
<keyword evidence="8" id="KW-0547">Nucleotide-binding</keyword>
<evidence type="ECO:0000256" key="11">
    <source>
        <dbReference type="ARBA" id="ARBA00049494"/>
    </source>
</evidence>
<dbReference type="GO" id="GO:0006747">
    <property type="term" value="P:FAD biosynthetic process"/>
    <property type="evidence" value="ECO:0007669"/>
    <property type="project" value="UniProtKB-UniPathway"/>
</dbReference>
<dbReference type="UniPathway" id="UPA00277">
    <property type="reaction ID" value="UER00407"/>
</dbReference>
<dbReference type="EMBL" id="LJCR01003663">
    <property type="protein sequence ID" value="KPV45978.1"/>
    <property type="molecule type" value="Genomic_DNA"/>
</dbReference>
<dbReference type="GO" id="GO:0005524">
    <property type="term" value="F:ATP binding"/>
    <property type="evidence" value="ECO:0007669"/>
    <property type="project" value="UniProtKB-KW"/>
</dbReference>
<evidence type="ECO:0000256" key="2">
    <source>
        <dbReference type="ARBA" id="ARBA00010214"/>
    </source>
</evidence>
<organism evidence="13 14">
    <name type="scientific">Kouleothrix aurantiaca</name>
    <dbReference type="NCBI Taxonomy" id="186479"/>
    <lineage>
        <taxon>Bacteria</taxon>
        <taxon>Bacillati</taxon>
        <taxon>Chloroflexota</taxon>
        <taxon>Chloroflexia</taxon>
        <taxon>Chloroflexales</taxon>
        <taxon>Roseiflexineae</taxon>
        <taxon>Roseiflexaceae</taxon>
        <taxon>Kouleothrix</taxon>
    </lineage>
</organism>
<dbReference type="InterPro" id="IPR014729">
    <property type="entry name" value="Rossmann-like_a/b/a_fold"/>
</dbReference>
<evidence type="ECO:0000256" key="7">
    <source>
        <dbReference type="ARBA" id="ARBA00022695"/>
    </source>
</evidence>
<dbReference type="GO" id="GO:0008531">
    <property type="term" value="F:riboflavin kinase activity"/>
    <property type="evidence" value="ECO:0007669"/>
    <property type="project" value="TreeGrafter"/>
</dbReference>
<accession>A0A0P9F3A3</accession>
<dbReference type="GO" id="GO:0009231">
    <property type="term" value="P:riboflavin biosynthetic process"/>
    <property type="evidence" value="ECO:0007669"/>
    <property type="project" value="InterPro"/>
</dbReference>
<dbReference type="Proteomes" id="UP000050509">
    <property type="component" value="Unassembled WGS sequence"/>
</dbReference>
<dbReference type="PANTHER" id="PTHR22749:SF6">
    <property type="entry name" value="RIBOFLAVIN KINASE"/>
    <property type="match status" value="1"/>
</dbReference>
<name>A0A0P9F3A3_9CHLR</name>
<dbReference type="AlphaFoldDB" id="A0A0P9F3A3"/>
<sequence length="162" mass="18005">MAIVQGLPPAINAHPTILTIGAFDGVHKGHKQLIGSAVRRARELGCQSAVLTFDPHPDMVIHPDRGRMYLTSFEERAELIRALGADLLIVMAFTRETMELAAHDFMSQICRSVALRELWVGWDFALGRRREGNLVRLREIGHELGYSVHPVDAFALQDGSPI</sequence>
<comment type="catalytic activity">
    <reaction evidence="11">
        <text>FMN + ATP + H(+) = FAD + diphosphate</text>
        <dbReference type="Rhea" id="RHEA:17237"/>
        <dbReference type="ChEBI" id="CHEBI:15378"/>
        <dbReference type="ChEBI" id="CHEBI:30616"/>
        <dbReference type="ChEBI" id="CHEBI:33019"/>
        <dbReference type="ChEBI" id="CHEBI:57692"/>
        <dbReference type="ChEBI" id="CHEBI:58210"/>
        <dbReference type="EC" id="2.7.7.2"/>
    </reaction>
</comment>
<evidence type="ECO:0000313" key="13">
    <source>
        <dbReference type="EMBL" id="KPV45978.1"/>
    </source>
</evidence>
<dbReference type="Gene3D" id="3.40.50.620">
    <property type="entry name" value="HUPs"/>
    <property type="match status" value="1"/>
</dbReference>
<feature type="domain" description="FAD synthetase" evidence="12">
    <location>
        <begin position="13"/>
        <end position="158"/>
    </location>
</feature>
<protein>
    <recommendedName>
        <fullName evidence="3">FAD synthase</fullName>
        <ecNumber evidence="3">2.7.7.2</ecNumber>
    </recommendedName>
</protein>
<evidence type="ECO:0000256" key="3">
    <source>
        <dbReference type="ARBA" id="ARBA00012393"/>
    </source>
</evidence>
<keyword evidence="7" id="KW-0548">Nucleotidyltransferase</keyword>
<evidence type="ECO:0000256" key="8">
    <source>
        <dbReference type="ARBA" id="ARBA00022741"/>
    </source>
</evidence>
<keyword evidence="14" id="KW-1185">Reference proteome</keyword>
<comment type="pathway">
    <text evidence="1">Cofactor biosynthesis; FAD biosynthesis; FAD from FMN: step 1/1.</text>
</comment>
<keyword evidence="5" id="KW-0288">FMN</keyword>
<evidence type="ECO:0000256" key="4">
    <source>
        <dbReference type="ARBA" id="ARBA00022630"/>
    </source>
</evidence>
<dbReference type="InterPro" id="IPR023468">
    <property type="entry name" value="Riboflavin_kinase"/>
</dbReference>
<dbReference type="CDD" id="cd02064">
    <property type="entry name" value="FAD_synthetase_N"/>
    <property type="match status" value="1"/>
</dbReference>
<evidence type="ECO:0000313" key="14">
    <source>
        <dbReference type="Proteomes" id="UP000050509"/>
    </source>
</evidence>
<evidence type="ECO:0000256" key="5">
    <source>
        <dbReference type="ARBA" id="ARBA00022643"/>
    </source>
</evidence>
<feature type="non-terminal residue" evidence="13">
    <location>
        <position position="162"/>
    </location>
</feature>
<dbReference type="GO" id="GO:0009398">
    <property type="term" value="P:FMN biosynthetic process"/>
    <property type="evidence" value="ECO:0007669"/>
    <property type="project" value="TreeGrafter"/>
</dbReference>
<evidence type="ECO:0000256" key="6">
    <source>
        <dbReference type="ARBA" id="ARBA00022679"/>
    </source>
</evidence>
<evidence type="ECO:0000256" key="1">
    <source>
        <dbReference type="ARBA" id="ARBA00004726"/>
    </source>
</evidence>
<evidence type="ECO:0000256" key="9">
    <source>
        <dbReference type="ARBA" id="ARBA00022827"/>
    </source>
</evidence>
<comment type="similarity">
    <text evidence="2">Belongs to the RibF family.</text>
</comment>
<dbReference type="SUPFAM" id="SSF52374">
    <property type="entry name" value="Nucleotidylyl transferase"/>
    <property type="match status" value="1"/>
</dbReference>
<keyword evidence="10" id="KW-0067">ATP-binding</keyword>
<proteinExistence type="inferred from homology"/>